<comment type="caution">
    <text evidence="4">The sequence shown here is derived from an EMBL/GenBank/DDBJ whole genome shotgun (WGS) entry which is preliminary data.</text>
</comment>
<accession>A0A6L3VQ78</accession>
<dbReference type="PANTHER" id="PTHR16305">
    <property type="entry name" value="TESTICULAR SOLUBLE ADENYLYL CYCLASE"/>
    <property type="match status" value="1"/>
</dbReference>
<dbReference type="SUPFAM" id="SSF46894">
    <property type="entry name" value="C-terminal effector domain of the bipartite response regulators"/>
    <property type="match status" value="1"/>
</dbReference>
<dbReference type="PROSITE" id="PS50043">
    <property type="entry name" value="HTH_LUXR_2"/>
    <property type="match status" value="1"/>
</dbReference>
<sequence>MTLNGDAVRGAAQPPLIGRAREYERLLSRLTALQGAVTRAVLVRGEAGIGKSRLLSAAAHDLAGRGWTVLEVRSDEIGALVPYAELRHAVDEYARRDESTVQAELARRLIAALDVATDHPLAAVHATALRFFAALADRAPTVLVVDDLELVDADTLVLVASVLRQRGRHPLAVAAGMRRPDPSGHAALAALLSRVGGDGLLDQVEIGPLDDDAVRRLAELLLADLKRDGAHDEIVATVLRQSGGNPFFAVQSLLGALETESSGASAPLPAFPVDRGRAFLDRVLRVEPEARRIGRAAALLGVVGIDRVPLAADLADLPAARAAAAFDALVGRGILLVGDDGGFRLCHQLVRDALYREIGPAERARWHRMAAERLSELPGSPGLGLEIAAHLRQVAEFGDERAIAVLARAAELACAAAPRSAVPWFEQVLEITPEGHPRRAAIAARLARALLLAGRPRDAIDAGRRALPALADGDARAQLATLVVGALFLVGAIDEAAALADAELGRPGTGLRLLSKAAHVHMAANRPGDALDDVAGVERELDSAPLTERIHALGNLALMRTLQCNADELRALWGRLSDLAEQAPATSRLAAYAVTSYTQAAFGETRAASDSISRAQRLHAQIGWTLYRDDLAVAQTHNAVNLGDWAAAVDIIDSIAPDLDAAGSFMHRDTLRAIKVDVLANRGEWAAARQAAAHPISQNPHGAAVQTWSHAGLEILVGDLDAARTRLERHLDRPDLPDWLRPRLVSRLAEAEIEAGRPRRAAELLAGLAGRRADLIGHPTYVAVQLAYGAATRDTGVLLAGRAVADEHRLAFLSGRARLLLGTHGDDAESDLTAAARTFKQLGATPWRRRAVAELRRRGFKIPRERGQTGTSLTDTEMQIARLVQLGHSNREIAATVFLSVKTVEGHLSRIYHKTGCANRLALTRALDAGLLPS</sequence>
<evidence type="ECO:0000313" key="4">
    <source>
        <dbReference type="EMBL" id="KAB2378911.1"/>
    </source>
</evidence>
<proteinExistence type="predicted"/>
<dbReference type="PROSITE" id="PS00622">
    <property type="entry name" value="HTH_LUXR_1"/>
    <property type="match status" value="1"/>
</dbReference>
<dbReference type="PANTHER" id="PTHR16305:SF35">
    <property type="entry name" value="TRANSCRIPTIONAL ACTIVATOR DOMAIN"/>
    <property type="match status" value="1"/>
</dbReference>
<keyword evidence="1" id="KW-0547">Nucleotide-binding</keyword>
<evidence type="ECO:0000256" key="1">
    <source>
        <dbReference type="ARBA" id="ARBA00022741"/>
    </source>
</evidence>
<keyword evidence="5" id="KW-1185">Reference proteome</keyword>
<feature type="domain" description="HTH luxR-type" evidence="3">
    <location>
        <begin position="866"/>
        <end position="931"/>
    </location>
</feature>
<organism evidence="4 5">
    <name type="scientific">Actinomadura montaniterrae</name>
    <dbReference type="NCBI Taxonomy" id="1803903"/>
    <lineage>
        <taxon>Bacteria</taxon>
        <taxon>Bacillati</taxon>
        <taxon>Actinomycetota</taxon>
        <taxon>Actinomycetes</taxon>
        <taxon>Streptosporangiales</taxon>
        <taxon>Thermomonosporaceae</taxon>
        <taxon>Actinomadura</taxon>
    </lineage>
</organism>
<dbReference type="EMBL" id="WBMR01000067">
    <property type="protein sequence ID" value="KAB2378911.1"/>
    <property type="molecule type" value="Genomic_DNA"/>
</dbReference>
<dbReference type="GO" id="GO:0005524">
    <property type="term" value="F:ATP binding"/>
    <property type="evidence" value="ECO:0007669"/>
    <property type="project" value="UniProtKB-KW"/>
</dbReference>
<dbReference type="SUPFAM" id="SSF52540">
    <property type="entry name" value="P-loop containing nucleoside triphosphate hydrolases"/>
    <property type="match status" value="1"/>
</dbReference>
<dbReference type="AlphaFoldDB" id="A0A6L3VQ78"/>
<gene>
    <name evidence="4" type="ORF">F9B16_22720</name>
</gene>
<dbReference type="InterPro" id="IPR027417">
    <property type="entry name" value="P-loop_NTPase"/>
</dbReference>
<dbReference type="SMART" id="SM00421">
    <property type="entry name" value="HTH_LUXR"/>
    <property type="match status" value="1"/>
</dbReference>
<name>A0A6L3VQ78_9ACTN</name>
<dbReference type="Proteomes" id="UP000483004">
    <property type="component" value="Unassembled WGS sequence"/>
</dbReference>
<dbReference type="InterPro" id="IPR016032">
    <property type="entry name" value="Sig_transdc_resp-reg_C-effctor"/>
</dbReference>
<dbReference type="OrthoDB" id="3483952at2"/>
<reference evidence="4 5" key="1">
    <citation type="submission" date="2019-09" db="EMBL/GenBank/DDBJ databases">
        <title>Actinomadura physcomitrii sp. nov., a novel actinomycete isolated from moss [Physcomitrium sphaericum (Ludw) Fuernr].</title>
        <authorList>
            <person name="Liu C."/>
            <person name="Zhuang X."/>
        </authorList>
    </citation>
    <scope>NUCLEOTIDE SEQUENCE [LARGE SCALE GENOMIC DNA]</scope>
    <source>
        <strain evidence="4 5">CYP1-1B</strain>
    </source>
</reference>
<evidence type="ECO:0000313" key="5">
    <source>
        <dbReference type="Proteomes" id="UP000483004"/>
    </source>
</evidence>
<dbReference type="Gene3D" id="3.40.50.300">
    <property type="entry name" value="P-loop containing nucleotide triphosphate hydrolases"/>
    <property type="match status" value="1"/>
</dbReference>
<dbReference type="GO" id="GO:0005737">
    <property type="term" value="C:cytoplasm"/>
    <property type="evidence" value="ECO:0007669"/>
    <property type="project" value="TreeGrafter"/>
</dbReference>
<dbReference type="CDD" id="cd06170">
    <property type="entry name" value="LuxR_C_like"/>
    <property type="match status" value="1"/>
</dbReference>
<dbReference type="GO" id="GO:0003677">
    <property type="term" value="F:DNA binding"/>
    <property type="evidence" value="ECO:0007669"/>
    <property type="project" value="InterPro"/>
</dbReference>
<dbReference type="GO" id="GO:0006355">
    <property type="term" value="P:regulation of DNA-templated transcription"/>
    <property type="evidence" value="ECO:0007669"/>
    <property type="project" value="InterPro"/>
</dbReference>
<dbReference type="Pfam" id="PF00196">
    <property type="entry name" value="GerE"/>
    <property type="match status" value="1"/>
</dbReference>
<keyword evidence="2" id="KW-0067">ATP-binding</keyword>
<evidence type="ECO:0000259" key="3">
    <source>
        <dbReference type="PROSITE" id="PS50043"/>
    </source>
</evidence>
<dbReference type="Gene3D" id="1.10.10.10">
    <property type="entry name" value="Winged helix-like DNA-binding domain superfamily/Winged helix DNA-binding domain"/>
    <property type="match status" value="1"/>
</dbReference>
<dbReference type="Pfam" id="PF13191">
    <property type="entry name" value="AAA_16"/>
    <property type="match status" value="1"/>
</dbReference>
<evidence type="ECO:0000256" key="2">
    <source>
        <dbReference type="ARBA" id="ARBA00022840"/>
    </source>
</evidence>
<dbReference type="RefSeq" id="WP_151542128.1">
    <property type="nucleotide sequence ID" value="NZ_WBMR01000067.1"/>
</dbReference>
<dbReference type="InterPro" id="IPR036388">
    <property type="entry name" value="WH-like_DNA-bd_sf"/>
</dbReference>
<dbReference type="PRINTS" id="PR00038">
    <property type="entry name" value="HTHLUXR"/>
</dbReference>
<dbReference type="InterPro" id="IPR041664">
    <property type="entry name" value="AAA_16"/>
</dbReference>
<dbReference type="InterPro" id="IPR000792">
    <property type="entry name" value="Tscrpt_reg_LuxR_C"/>
</dbReference>
<dbReference type="GO" id="GO:0004016">
    <property type="term" value="F:adenylate cyclase activity"/>
    <property type="evidence" value="ECO:0007669"/>
    <property type="project" value="TreeGrafter"/>
</dbReference>
<protein>
    <submittedName>
        <fullName evidence="4">AAA family ATPase</fullName>
    </submittedName>
</protein>